<dbReference type="Pfam" id="PF00583">
    <property type="entry name" value="Acetyltransf_1"/>
    <property type="match status" value="1"/>
</dbReference>
<organism evidence="3 4">
    <name type="scientific">Trichoderma guizhouense</name>
    <dbReference type="NCBI Taxonomy" id="1491466"/>
    <lineage>
        <taxon>Eukaryota</taxon>
        <taxon>Fungi</taxon>
        <taxon>Dikarya</taxon>
        <taxon>Ascomycota</taxon>
        <taxon>Pezizomycotina</taxon>
        <taxon>Sordariomycetes</taxon>
        <taxon>Hypocreomycetidae</taxon>
        <taxon>Hypocreales</taxon>
        <taxon>Hypocreaceae</taxon>
        <taxon>Trichoderma</taxon>
    </lineage>
</organism>
<feature type="region of interest" description="Disordered" evidence="1">
    <location>
        <begin position="54"/>
        <end position="73"/>
    </location>
</feature>
<dbReference type="Proteomes" id="UP000191004">
    <property type="component" value="Unassembled WGS sequence"/>
</dbReference>
<protein>
    <recommendedName>
        <fullName evidence="2">N-acetyltransferase domain-containing protein</fullName>
    </recommendedName>
</protein>
<dbReference type="EMBL" id="LVVK01000005">
    <property type="protein sequence ID" value="OPB45317.1"/>
    <property type="molecule type" value="Genomic_DNA"/>
</dbReference>
<dbReference type="SUPFAM" id="SSF55729">
    <property type="entry name" value="Acyl-CoA N-acyltransferases (Nat)"/>
    <property type="match status" value="1"/>
</dbReference>
<dbReference type="AlphaFoldDB" id="A0A1T3CW56"/>
<evidence type="ECO:0000256" key="1">
    <source>
        <dbReference type="SAM" id="MobiDB-lite"/>
    </source>
</evidence>
<gene>
    <name evidence="3" type="ORF">A0O28_0075270</name>
</gene>
<dbReference type="InterPro" id="IPR016181">
    <property type="entry name" value="Acyl_CoA_acyltransferase"/>
</dbReference>
<dbReference type="InterPro" id="IPR000182">
    <property type="entry name" value="GNAT_dom"/>
</dbReference>
<accession>A0A1T3CW56</accession>
<evidence type="ECO:0000313" key="3">
    <source>
        <dbReference type="EMBL" id="OPB45317.1"/>
    </source>
</evidence>
<dbReference type="OrthoDB" id="4224637at2759"/>
<keyword evidence="4" id="KW-1185">Reference proteome</keyword>
<dbReference type="PROSITE" id="PS51186">
    <property type="entry name" value="GNAT"/>
    <property type="match status" value="1"/>
</dbReference>
<name>A0A1T3CW56_9HYPO</name>
<proteinExistence type="predicted"/>
<feature type="domain" description="N-acetyltransferase" evidence="2">
    <location>
        <begin position="27"/>
        <end position="197"/>
    </location>
</feature>
<reference evidence="3 4" key="1">
    <citation type="submission" date="2016-04" db="EMBL/GenBank/DDBJ databases">
        <title>Multiple horizontal gene transfer events from other fungi enriched the ability of the initially mycotrophic fungus Trichoderma (Ascomycota) to feed on dead plant biomass.</title>
        <authorList>
            <person name="Atanasova L."/>
            <person name="Chenthamara K."/>
            <person name="Zhang J."/>
            <person name="Grujic M."/>
            <person name="Henrissat B."/>
            <person name="Kuo A."/>
            <person name="Aertz A."/>
            <person name="Salamov A."/>
            <person name="Lipzen A."/>
            <person name="Labutti K."/>
            <person name="Barry K."/>
            <person name="Miao Y."/>
            <person name="Rahimi M.J."/>
            <person name="Shen Q."/>
            <person name="Grigoriev I.V."/>
            <person name="Kubicek C.P."/>
            <person name="Druzhinina I.S."/>
        </authorList>
    </citation>
    <scope>NUCLEOTIDE SEQUENCE [LARGE SCALE GENOMIC DNA]</scope>
    <source>
        <strain evidence="3 4">NJAU 4742</strain>
    </source>
</reference>
<sequence length="221" mass="25053">MAAFQRNDRFFTKDWIITLPSRPEPNLKFIRLTPAETDAFVRFAEKVVIPSAPKSTEAPFAEPPSSPAPIPGERMQKNYADSRTRHHALDVYMSLEGKFVGWGAIYQITRPDEKPSVANVAIRLSPEIQGKGLGKVLLQVLLRLSNEVDVDIIEAGTMKYNLPMRRLAKSIGLVETEENKELPGRGVVADILFKNIEREKWRDLDMVVEFKDQVVSKEMDM</sequence>
<evidence type="ECO:0000313" key="4">
    <source>
        <dbReference type="Proteomes" id="UP000191004"/>
    </source>
</evidence>
<dbReference type="GO" id="GO:0016747">
    <property type="term" value="F:acyltransferase activity, transferring groups other than amino-acyl groups"/>
    <property type="evidence" value="ECO:0007669"/>
    <property type="project" value="InterPro"/>
</dbReference>
<evidence type="ECO:0000259" key="2">
    <source>
        <dbReference type="PROSITE" id="PS51186"/>
    </source>
</evidence>
<dbReference type="CDD" id="cd04301">
    <property type="entry name" value="NAT_SF"/>
    <property type="match status" value="1"/>
</dbReference>
<comment type="caution">
    <text evidence="3">The sequence shown here is derived from an EMBL/GenBank/DDBJ whole genome shotgun (WGS) entry which is preliminary data.</text>
</comment>
<dbReference type="Gene3D" id="3.40.630.30">
    <property type="match status" value="1"/>
</dbReference>
<feature type="compositionally biased region" description="Pro residues" evidence="1">
    <location>
        <begin position="61"/>
        <end position="70"/>
    </location>
</feature>